<keyword evidence="3" id="KW-1185">Reference proteome</keyword>
<dbReference type="EMBL" id="KN834885">
    <property type="protein sequence ID" value="KIK50780.1"/>
    <property type="molecule type" value="Genomic_DNA"/>
</dbReference>
<organism evidence="2 3">
    <name type="scientific">Collybiopsis luxurians FD-317 M1</name>
    <dbReference type="NCBI Taxonomy" id="944289"/>
    <lineage>
        <taxon>Eukaryota</taxon>
        <taxon>Fungi</taxon>
        <taxon>Dikarya</taxon>
        <taxon>Basidiomycota</taxon>
        <taxon>Agaricomycotina</taxon>
        <taxon>Agaricomycetes</taxon>
        <taxon>Agaricomycetidae</taxon>
        <taxon>Agaricales</taxon>
        <taxon>Marasmiineae</taxon>
        <taxon>Omphalotaceae</taxon>
        <taxon>Collybiopsis</taxon>
        <taxon>Collybiopsis luxurians</taxon>
    </lineage>
</organism>
<gene>
    <name evidence="2" type="ORF">GYMLUDRAFT_266072</name>
</gene>
<feature type="compositionally biased region" description="Basic and acidic residues" evidence="1">
    <location>
        <begin position="211"/>
        <end position="227"/>
    </location>
</feature>
<evidence type="ECO:0000256" key="1">
    <source>
        <dbReference type="SAM" id="MobiDB-lite"/>
    </source>
</evidence>
<dbReference type="AlphaFoldDB" id="A0A0D0AKM9"/>
<proteinExistence type="predicted"/>
<evidence type="ECO:0000313" key="3">
    <source>
        <dbReference type="Proteomes" id="UP000053593"/>
    </source>
</evidence>
<protein>
    <submittedName>
        <fullName evidence="2">Unplaced genomic scaffold GYMLUscaffold_137, whole genome shotgun sequence</fullName>
    </submittedName>
</protein>
<dbReference type="Proteomes" id="UP000053593">
    <property type="component" value="Unassembled WGS sequence"/>
</dbReference>
<dbReference type="HOGENOM" id="CLU_1161250_0_0_1"/>
<reference evidence="2 3" key="1">
    <citation type="submission" date="2014-04" db="EMBL/GenBank/DDBJ databases">
        <title>Evolutionary Origins and Diversification of the Mycorrhizal Mutualists.</title>
        <authorList>
            <consortium name="DOE Joint Genome Institute"/>
            <consortium name="Mycorrhizal Genomics Consortium"/>
            <person name="Kohler A."/>
            <person name="Kuo A."/>
            <person name="Nagy L.G."/>
            <person name="Floudas D."/>
            <person name="Copeland A."/>
            <person name="Barry K.W."/>
            <person name="Cichocki N."/>
            <person name="Veneault-Fourrey C."/>
            <person name="LaButti K."/>
            <person name="Lindquist E.A."/>
            <person name="Lipzen A."/>
            <person name="Lundell T."/>
            <person name="Morin E."/>
            <person name="Murat C."/>
            <person name="Riley R."/>
            <person name="Ohm R."/>
            <person name="Sun H."/>
            <person name="Tunlid A."/>
            <person name="Henrissat B."/>
            <person name="Grigoriev I.V."/>
            <person name="Hibbett D.S."/>
            <person name="Martin F."/>
        </authorList>
    </citation>
    <scope>NUCLEOTIDE SEQUENCE [LARGE SCALE GENOMIC DNA]</scope>
    <source>
        <strain evidence="2 3">FD-317 M1</strain>
    </source>
</reference>
<sequence>MATKSMLETTGEHVKAAFEDPRVILYSQDFALRLLEGDVQIAEEEPSVEHRLYSLINRIISDLCLIAQPKQEKGKANSSPSARPGIFWLYNSAAMVFHIPSRTLRPAFWIEGKPLSQFAKEPFKAWRADLDSWRFQAFLLFESAVEQVLEQAQFAFRSFEGDEHQVIILIGILWSLLTFTREKEEKMRKLELGSFDYNTPDKKRGIKRRRDSSQGEKGETDLEKIMHNFDSNLQSDRRR</sequence>
<feature type="region of interest" description="Disordered" evidence="1">
    <location>
        <begin position="195"/>
        <end position="239"/>
    </location>
</feature>
<evidence type="ECO:0000313" key="2">
    <source>
        <dbReference type="EMBL" id="KIK50780.1"/>
    </source>
</evidence>
<accession>A0A0D0AKM9</accession>
<name>A0A0D0AKM9_9AGAR</name>
<feature type="compositionally biased region" description="Polar residues" evidence="1">
    <location>
        <begin position="229"/>
        <end position="239"/>
    </location>
</feature>